<protein>
    <submittedName>
        <fullName evidence="1">BZ3500_MvSof-1268-A1-R1_Chr9g10732 protein</fullName>
    </submittedName>
</protein>
<organism evidence="1 2">
    <name type="scientific">Microbotryum saponariae</name>
    <dbReference type="NCBI Taxonomy" id="289078"/>
    <lineage>
        <taxon>Eukaryota</taxon>
        <taxon>Fungi</taxon>
        <taxon>Dikarya</taxon>
        <taxon>Basidiomycota</taxon>
        <taxon>Pucciniomycotina</taxon>
        <taxon>Microbotryomycetes</taxon>
        <taxon>Microbotryales</taxon>
        <taxon>Microbotryaceae</taxon>
        <taxon>Microbotryum</taxon>
    </lineage>
</organism>
<sequence length="211" mass="23491">MKARRQQGDGNFVLLVNEEVRLVVSLESKRDESVLDGYVEEHVTTKGDLASRMFRFAQTAAVKLDATLPETCHTSGILIKVVTFSFFWRPFALAYHHASASIGAGFDRYPPSNYYEQAHGTETRFSTMICGAYNGFVAERREHRASVADALAHCSNIPTDTCASPVNRPNMPTDGDFGVLYSVVSQSIRDTKFEPAIRSPSLKDRTTRFSN</sequence>
<evidence type="ECO:0000313" key="2">
    <source>
        <dbReference type="Proteomes" id="UP000249723"/>
    </source>
</evidence>
<keyword evidence="2" id="KW-1185">Reference proteome</keyword>
<name>A0A2X0L216_9BASI</name>
<dbReference type="EMBL" id="FMWP01000107">
    <property type="protein sequence ID" value="SDA00601.1"/>
    <property type="molecule type" value="Genomic_DNA"/>
</dbReference>
<accession>A0A2X0L216</accession>
<proteinExistence type="predicted"/>
<dbReference type="Proteomes" id="UP000249723">
    <property type="component" value="Unassembled WGS sequence"/>
</dbReference>
<evidence type="ECO:0000313" key="1">
    <source>
        <dbReference type="EMBL" id="SDA00601.1"/>
    </source>
</evidence>
<gene>
    <name evidence="1" type="ORF">BZ3500_MVSOF-1268-A1-R1_CHR9G10732</name>
</gene>
<dbReference type="AlphaFoldDB" id="A0A2X0L216"/>
<reference evidence="2" key="1">
    <citation type="submission" date="2016-10" db="EMBL/GenBank/DDBJ databases">
        <authorList>
            <person name="Jeantristanb JTB J.-T."/>
            <person name="Ricardo R."/>
        </authorList>
    </citation>
    <scope>NUCLEOTIDE SEQUENCE [LARGE SCALE GENOMIC DNA]</scope>
</reference>